<dbReference type="PROSITE" id="PS51747">
    <property type="entry name" value="CYT_DCMP_DEAMINASES_2"/>
    <property type="match status" value="1"/>
</dbReference>
<protein>
    <recommendedName>
        <fullName evidence="8">Riboflavin biosynthesis protein RibD</fullName>
        <ecNumber evidence="7">1.1.1.193</ecNumber>
        <ecNumber evidence="6">3.5.4.26</ecNumber>
    </recommendedName>
</protein>
<feature type="binding site" evidence="15">
    <location>
        <position position="89"/>
    </location>
    <ligand>
        <name>Zn(2+)</name>
        <dbReference type="ChEBI" id="CHEBI:29105"/>
        <note>catalytic</note>
    </ligand>
</feature>
<evidence type="ECO:0000256" key="7">
    <source>
        <dbReference type="ARBA" id="ARBA00013173"/>
    </source>
</evidence>
<feature type="binding site" evidence="14">
    <location>
        <position position="209"/>
    </location>
    <ligand>
        <name>NADP(+)</name>
        <dbReference type="ChEBI" id="CHEBI:58349"/>
    </ligand>
</feature>
<proteinExistence type="inferred from homology"/>
<dbReference type="GO" id="GO:0008703">
    <property type="term" value="F:5-amino-6-(5-phosphoribosylamino)uracil reductase activity"/>
    <property type="evidence" value="ECO:0007669"/>
    <property type="project" value="UniProtKB-EC"/>
</dbReference>
<evidence type="ECO:0000313" key="17">
    <source>
        <dbReference type="EMBL" id="MBF0969858.1"/>
    </source>
</evidence>
<comment type="pathway">
    <text evidence="2">Cofactor biosynthesis; riboflavin biosynthesis; 5-amino-6-(D-ribitylamino)uracil from GTP: step 2/4.</text>
</comment>
<feature type="domain" description="CMP/dCMP-type deaminase" evidence="16">
    <location>
        <begin position="2"/>
        <end position="127"/>
    </location>
</feature>
<keyword evidence="11 15" id="KW-0862">Zinc</keyword>
<dbReference type="EC" id="3.5.4.26" evidence="6"/>
<dbReference type="Pfam" id="PF01872">
    <property type="entry name" value="RibD_C"/>
    <property type="match status" value="1"/>
</dbReference>
<sequence>MEIKDIYMHRCLRLAENGRLSAPPNPMVGAVIVYKDRIIGEGYHAKCGQAHAEVNAIASVRPEDRPHLQDSTLYVSLEPCAHYGRTPPCARLILNTGIPRVVVGCEDPFDKVEGRGITMLRDGGVQVTVGVLEQECRELNRHFFTFHTKHRPYITLKWASSADGFVDNWREDEAAAPIKLSNAHSLMDVHRLRAYHQAILVGHGTLKADRPQLNVRDWVGSNPQRLVLGHVGEDELPAGFTAYADVATLLQSLTEQGVQSLLVEGGPQTQRAFIERGLWDEAIEELSPLTLGSGVPAPRLPVGIPRKVTTHWGHTLTTWRNS</sequence>
<dbReference type="InterPro" id="IPR024072">
    <property type="entry name" value="DHFR-like_dom_sf"/>
</dbReference>
<feature type="binding site" evidence="15">
    <location>
        <position position="51"/>
    </location>
    <ligand>
        <name>Zn(2+)</name>
        <dbReference type="ChEBI" id="CHEBI:29105"/>
        <note>catalytic</note>
    </ligand>
</feature>
<dbReference type="GO" id="GO:0009231">
    <property type="term" value="P:riboflavin biosynthetic process"/>
    <property type="evidence" value="ECO:0007669"/>
    <property type="project" value="UniProtKB-KW"/>
</dbReference>
<dbReference type="GO" id="GO:0008270">
    <property type="term" value="F:zinc ion binding"/>
    <property type="evidence" value="ECO:0007669"/>
    <property type="project" value="InterPro"/>
</dbReference>
<keyword evidence="12" id="KW-0511">Multifunctional enzyme</keyword>
<dbReference type="Proteomes" id="UP000704068">
    <property type="component" value="Unassembled WGS sequence"/>
</dbReference>
<dbReference type="InterPro" id="IPR016192">
    <property type="entry name" value="APOBEC/CMP_deaminase_Zn-bd"/>
</dbReference>
<evidence type="ECO:0000256" key="14">
    <source>
        <dbReference type="PIRSR" id="PIRSR006769-2"/>
    </source>
</evidence>
<dbReference type="PANTHER" id="PTHR11079:SF162">
    <property type="entry name" value="RIBOFLAVIN BIOSYNTHESIS PROTEIN PYRD, CHLOROPLASTIC"/>
    <property type="match status" value="1"/>
</dbReference>
<keyword evidence="17" id="KW-0560">Oxidoreductase</keyword>
<feature type="binding site" evidence="14">
    <location>
        <position position="213"/>
    </location>
    <ligand>
        <name>substrate</name>
    </ligand>
</feature>
<dbReference type="RefSeq" id="WP_296090655.1">
    <property type="nucleotide sequence ID" value="NZ_CAUSTY010000034.1"/>
</dbReference>
<feature type="binding site" evidence="14">
    <location>
        <position position="205"/>
    </location>
    <ligand>
        <name>NADP(+)</name>
        <dbReference type="ChEBI" id="CHEBI:58349"/>
    </ligand>
</feature>
<dbReference type="SUPFAM" id="SSF53597">
    <property type="entry name" value="Dihydrofolate reductase-like"/>
    <property type="match status" value="1"/>
</dbReference>
<dbReference type="EC" id="1.1.1.193" evidence="7"/>
<dbReference type="AlphaFoldDB" id="A0A929RV84"/>
<dbReference type="InterPro" id="IPR016193">
    <property type="entry name" value="Cytidine_deaminase-like"/>
</dbReference>
<dbReference type="InterPro" id="IPR002734">
    <property type="entry name" value="RibDG_C"/>
</dbReference>
<name>A0A929RV84_9BACT</name>
<feature type="binding site" evidence="14">
    <location>
        <begin position="266"/>
        <end position="272"/>
    </location>
    <ligand>
        <name>NADP(+)</name>
        <dbReference type="ChEBI" id="CHEBI:58349"/>
    </ligand>
</feature>
<comment type="function">
    <text evidence="1">Converts 2,5-diamino-6-(ribosylamino)-4(3h)-pyrimidinone 5'-phosphate into 5-amino-6-(ribosylamino)-2,4(1h,3h)-pyrimidinedione 5'-phosphate.</text>
</comment>
<evidence type="ECO:0000256" key="2">
    <source>
        <dbReference type="ARBA" id="ARBA00004882"/>
    </source>
</evidence>
<dbReference type="PIRSF" id="PIRSF006769">
    <property type="entry name" value="RibD"/>
    <property type="match status" value="1"/>
</dbReference>
<evidence type="ECO:0000256" key="9">
    <source>
        <dbReference type="ARBA" id="ARBA00022619"/>
    </source>
</evidence>
<evidence type="ECO:0000256" key="5">
    <source>
        <dbReference type="ARBA" id="ARBA00007417"/>
    </source>
</evidence>
<dbReference type="GO" id="GO:0008835">
    <property type="term" value="F:diaminohydroxyphosphoribosylaminopyrimidine deaminase activity"/>
    <property type="evidence" value="ECO:0007669"/>
    <property type="project" value="UniProtKB-EC"/>
</dbReference>
<evidence type="ECO:0000256" key="10">
    <source>
        <dbReference type="ARBA" id="ARBA00022723"/>
    </source>
</evidence>
<evidence type="ECO:0000259" key="16">
    <source>
        <dbReference type="PROSITE" id="PS51747"/>
    </source>
</evidence>
<dbReference type="InterPro" id="IPR002125">
    <property type="entry name" value="CMP_dCMP_dom"/>
</dbReference>
<keyword evidence="9" id="KW-0686">Riboflavin biosynthesis</keyword>
<dbReference type="Gene3D" id="3.40.430.10">
    <property type="entry name" value="Dihydrofolate Reductase, subunit A"/>
    <property type="match status" value="2"/>
</dbReference>
<dbReference type="PROSITE" id="PS00903">
    <property type="entry name" value="CYT_DCMP_DEAMINASES_1"/>
    <property type="match status" value="1"/>
</dbReference>
<accession>A0A929RV84</accession>
<dbReference type="PANTHER" id="PTHR11079">
    <property type="entry name" value="CYTOSINE DEAMINASE FAMILY MEMBER"/>
    <property type="match status" value="1"/>
</dbReference>
<evidence type="ECO:0000256" key="6">
    <source>
        <dbReference type="ARBA" id="ARBA00012766"/>
    </source>
</evidence>
<keyword evidence="14" id="KW-0521">NADP</keyword>
<evidence type="ECO:0000256" key="1">
    <source>
        <dbReference type="ARBA" id="ARBA00002151"/>
    </source>
</evidence>
<evidence type="ECO:0000256" key="11">
    <source>
        <dbReference type="ARBA" id="ARBA00022833"/>
    </source>
</evidence>
<evidence type="ECO:0000256" key="3">
    <source>
        <dbReference type="ARBA" id="ARBA00004910"/>
    </source>
</evidence>
<feature type="binding site" evidence="15">
    <location>
        <position position="80"/>
    </location>
    <ligand>
        <name>Zn(2+)</name>
        <dbReference type="ChEBI" id="CHEBI:29105"/>
        <note>catalytic</note>
    </ligand>
</feature>
<feature type="binding site" evidence="14">
    <location>
        <position position="216"/>
    </location>
    <ligand>
        <name>substrate</name>
    </ligand>
</feature>
<feature type="binding site" evidence="14">
    <location>
        <position position="159"/>
    </location>
    <ligand>
        <name>NADP(+)</name>
        <dbReference type="ChEBI" id="CHEBI:58349"/>
    </ligand>
</feature>
<organism evidence="17 18">
    <name type="scientific">Alloprevotella tannerae</name>
    <dbReference type="NCBI Taxonomy" id="76122"/>
    <lineage>
        <taxon>Bacteria</taxon>
        <taxon>Pseudomonadati</taxon>
        <taxon>Bacteroidota</taxon>
        <taxon>Bacteroidia</taxon>
        <taxon>Bacteroidales</taxon>
        <taxon>Prevotellaceae</taxon>
        <taxon>Alloprevotella</taxon>
    </lineage>
</organism>
<evidence type="ECO:0000256" key="13">
    <source>
        <dbReference type="PIRSR" id="PIRSR006769-1"/>
    </source>
</evidence>
<evidence type="ECO:0000256" key="8">
    <source>
        <dbReference type="ARBA" id="ARBA00019930"/>
    </source>
</evidence>
<comment type="pathway">
    <text evidence="3">Cofactor biosynthesis; riboflavin biosynthesis; 5-amino-6-(D-ribitylamino)uracil from GTP: step 3/4.</text>
</comment>
<dbReference type="SUPFAM" id="SSF53927">
    <property type="entry name" value="Cytidine deaminase-like"/>
    <property type="match status" value="1"/>
</dbReference>
<dbReference type="InterPro" id="IPR004794">
    <property type="entry name" value="Eubact_RibD"/>
</dbReference>
<evidence type="ECO:0000256" key="15">
    <source>
        <dbReference type="PIRSR" id="PIRSR006769-3"/>
    </source>
</evidence>
<comment type="similarity">
    <text evidence="5">In the C-terminal section; belongs to the HTP reductase family.</text>
</comment>
<feature type="binding site" evidence="14">
    <location>
        <position position="193"/>
    </location>
    <ligand>
        <name>substrate</name>
    </ligand>
</feature>
<feature type="binding site" evidence="14">
    <location>
        <position position="264"/>
    </location>
    <ligand>
        <name>substrate</name>
    </ligand>
</feature>
<comment type="similarity">
    <text evidence="4">In the N-terminal section; belongs to the cytidine and deoxycytidylate deaminase family.</text>
</comment>
<evidence type="ECO:0000256" key="12">
    <source>
        <dbReference type="ARBA" id="ARBA00023268"/>
    </source>
</evidence>
<dbReference type="NCBIfam" id="TIGR00326">
    <property type="entry name" value="eubact_ribD"/>
    <property type="match status" value="1"/>
</dbReference>
<dbReference type="Pfam" id="PF00383">
    <property type="entry name" value="dCMP_cyt_deam_1"/>
    <property type="match status" value="1"/>
</dbReference>
<dbReference type="EMBL" id="JABZGR010000003">
    <property type="protein sequence ID" value="MBF0969858.1"/>
    <property type="molecule type" value="Genomic_DNA"/>
</dbReference>
<dbReference type="Gene3D" id="3.40.140.10">
    <property type="entry name" value="Cytidine Deaminase, domain 2"/>
    <property type="match status" value="1"/>
</dbReference>
<gene>
    <name evidence="17" type="primary">ribD</name>
    <name evidence="17" type="ORF">HXK21_02270</name>
</gene>
<evidence type="ECO:0000313" key="18">
    <source>
        <dbReference type="Proteomes" id="UP000704068"/>
    </source>
</evidence>
<keyword evidence="17" id="KW-0378">Hydrolase</keyword>
<evidence type="ECO:0000256" key="4">
    <source>
        <dbReference type="ARBA" id="ARBA00005259"/>
    </source>
</evidence>
<comment type="caution">
    <text evidence="17">The sequence shown here is derived from an EMBL/GenBank/DDBJ whole genome shotgun (WGS) entry which is preliminary data.</text>
</comment>
<keyword evidence="10 15" id="KW-0479">Metal-binding</keyword>
<dbReference type="CDD" id="cd01284">
    <property type="entry name" value="Riboflavin_deaminase-reductase"/>
    <property type="match status" value="1"/>
</dbReference>
<reference evidence="17" key="1">
    <citation type="submission" date="2020-04" db="EMBL/GenBank/DDBJ databases">
        <title>Deep metagenomics examines the oral microbiome during advanced dental caries in children, revealing novel taxa and co-occurrences with host molecules.</title>
        <authorList>
            <person name="Baker J.L."/>
            <person name="Morton J.T."/>
            <person name="Dinis M."/>
            <person name="Alvarez R."/>
            <person name="Tran N.C."/>
            <person name="Knight R."/>
            <person name="Edlund A."/>
        </authorList>
    </citation>
    <scope>NUCLEOTIDE SEQUENCE</scope>
    <source>
        <strain evidence="17">JCVI_34_bin.1</strain>
    </source>
</reference>
<feature type="active site" description="Proton donor" evidence="13">
    <location>
        <position position="53"/>
    </location>
</feature>
<comment type="cofactor">
    <cofactor evidence="15">
        <name>Zn(2+)</name>
        <dbReference type="ChEBI" id="CHEBI:29105"/>
    </cofactor>
    <text evidence="15">Binds 1 zinc ion.</text>
</comment>